<sequence length="74" mass="8915">MKYINFNNNTIKPFNITKYYSKNYNELQDNIPILVKPKLVRQTNAIQIKNKTNNYTIILLLFIIILLVILYYFI</sequence>
<dbReference type="AlphaFoldDB" id="A0A6C0H668"/>
<name>A0A6C0H668_9ZZZZ</name>
<feature type="transmembrane region" description="Helical" evidence="1">
    <location>
        <begin position="55"/>
        <end position="73"/>
    </location>
</feature>
<reference evidence="2" key="1">
    <citation type="journal article" date="2020" name="Nature">
        <title>Giant virus diversity and host interactions through global metagenomics.</title>
        <authorList>
            <person name="Schulz F."/>
            <person name="Roux S."/>
            <person name="Paez-Espino D."/>
            <person name="Jungbluth S."/>
            <person name="Walsh D.A."/>
            <person name="Denef V.J."/>
            <person name="McMahon K.D."/>
            <person name="Konstantinidis K.T."/>
            <person name="Eloe-Fadrosh E.A."/>
            <person name="Kyrpides N.C."/>
            <person name="Woyke T."/>
        </authorList>
    </citation>
    <scope>NUCLEOTIDE SEQUENCE</scope>
    <source>
        <strain evidence="2">GVMAG-M-3300023179-71</strain>
    </source>
</reference>
<evidence type="ECO:0000256" key="1">
    <source>
        <dbReference type="SAM" id="Phobius"/>
    </source>
</evidence>
<dbReference type="EMBL" id="MN739880">
    <property type="protein sequence ID" value="QHT75645.1"/>
    <property type="molecule type" value="Genomic_DNA"/>
</dbReference>
<evidence type="ECO:0000313" key="2">
    <source>
        <dbReference type="EMBL" id="QHT75645.1"/>
    </source>
</evidence>
<keyword evidence="1" id="KW-0472">Membrane</keyword>
<keyword evidence="1" id="KW-1133">Transmembrane helix</keyword>
<protein>
    <submittedName>
        <fullName evidence="2">Uncharacterized protein</fullName>
    </submittedName>
</protein>
<organism evidence="2">
    <name type="scientific">viral metagenome</name>
    <dbReference type="NCBI Taxonomy" id="1070528"/>
    <lineage>
        <taxon>unclassified sequences</taxon>
        <taxon>metagenomes</taxon>
        <taxon>organismal metagenomes</taxon>
    </lineage>
</organism>
<accession>A0A6C0H668</accession>
<keyword evidence="1" id="KW-0812">Transmembrane</keyword>
<proteinExistence type="predicted"/>